<dbReference type="PANTHER" id="PTHR43004:SF19">
    <property type="entry name" value="BINDING MONOOXYGENASE, PUTATIVE (JCVI)-RELATED"/>
    <property type="match status" value="1"/>
</dbReference>
<keyword evidence="6" id="KW-1185">Reference proteome</keyword>
<comment type="cofactor">
    <cofactor evidence="1">
        <name>FAD</name>
        <dbReference type="ChEBI" id="CHEBI:57692"/>
    </cofactor>
</comment>
<evidence type="ECO:0000256" key="3">
    <source>
        <dbReference type="ARBA" id="ARBA00022827"/>
    </source>
</evidence>
<dbReference type="PANTHER" id="PTHR43004">
    <property type="entry name" value="TRK SYSTEM POTASSIUM UPTAKE PROTEIN"/>
    <property type="match status" value="1"/>
</dbReference>
<evidence type="ECO:0000256" key="1">
    <source>
        <dbReference type="ARBA" id="ARBA00001974"/>
    </source>
</evidence>
<evidence type="ECO:0000313" key="5">
    <source>
        <dbReference type="EMBL" id="WIX82560.1"/>
    </source>
</evidence>
<evidence type="ECO:0000256" key="2">
    <source>
        <dbReference type="ARBA" id="ARBA00022630"/>
    </source>
</evidence>
<dbReference type="Pfam" id="PF01494">
    <property type="entry name" value="FAD_binding_3"/>
    <property type="match status" value="1"/>
</dbReference>
<evidence type="ECO:0000313" key="6">
    <source>
        <dbReference type="Proteomes" id="UP001236014"/>
    </source>
</evidence>
<dbReference type="Gene3D" id="3.40.30.120">
    <property type="match status" value="1"/>
</dbReference>
<protein>
    <submittedName>
        <fullName evidence="5">FAD-dependent monooxygenase</fullName>
    </submittedName>
</protein>
<dbReference type="AlphaFoldDB" id="A0A9Y2INV2"/>
<dbReference type="PRINTS" id="PR00420">
    <property type="entry name" value="RNGMNOXGNASE"/>
</dbReference>
<dbReference type="KEGG" id="acab:QRX50_18205"/>
<dbReference type="Pfam" id="PF21274">
    <property type="entry name" value="Rng_hyd_C"/>
    <property type="match status" value="1"/>
</dbReference>
<keyword evidence="2" id="KW-0285">Flavoprotein</keyword>
<name>A0A9Y2INV2_9PSEU</name>
<dbReference type="RefSeq" id="WP_285973126.1">
    <property type="nucleotide sequence ID" value="NZ_CP127294.1"/>
</dbReference>
<keyword evidence="5" id="KW-0560">Oxidoreductase</keyword>
<dbReference type="Proteomes" id="UP001236014">
    <property type="component" value="Chromosome"/>
</dbReference>
<keyword evidence="5" id="KW-0503">Monooxygenase</keyword>
<dbReference type="InterPro" id="IPR002938">
    <property type="entry name" value="FAD-bd"/>
</dbReference>
<evidence type="ECO:0000259" key="4">
    <source>
        <dbReference type="Pfam" id="PF01494"/>
    </source>
</evidence>
<dbReference type="InterPro" id="IPR036188">
    <property type="entry name" value="FAD/NAD-bd_sf"/>
</dbReference>
<dbReference type="Gene3D" id="3.30.70.2450">
    <property type="match status" value="1"/>
</dbReference>
<sequence length="505" mass="54134">MHDVIIVGAGAAGLVLAAELRLAGVRPLVLERQARRREVPRANGLGGQVVELLRYRGVLERLEAAASPVHAAPSLPFGGLQLDLSHLAEPAYHALAIPQPVLERTLAEYAAELGAEVREGHEVVGLREDAAVTVDVRGPDGPYQLTARYVVGCDGGRSRVREVLGLPFPGTTYPEVNRLVEATVPDSVKRLDNGDLDVPGLGLLRQGFTRTDGGVFAFGAIGAEMLLINTIEEEATEYDDLSPMSEAEFQASVRRVLGGSLTLGEVRRLSRYQWQGRQVPRYRLGRVFLAGDAAHLLASSGASLNLGMLDSVNLAWKLAAAVHGWAPPGLLDSYHAERHYAGSRALLQTSAQAALRRGHDLAADALRTLFQELLTDEQPLRRLAAAIGGTDLRYPMPGSDHPLAGTFAGDFPLATSDIPTSLASLLRPGRPVFVDLADRPELRSVAQAWAPRVEMHTAKTPLRPADALLIRPDAHVAWAAPLDSPADPAGLREALSTWFGTLEGV</sequence>
<organism evidence="5 6">
    <name type="scientific">Amycolatopsis carbonis</name>
    <dbReference type="NCBI Taxonomy" id="715471"/>
    <lineage>
        <taxon>Bacteria</taxon>
        <taxon>Bacillati</taxon>
        <taxon>Actinomycetota</taxon>
        <taxon>Actinomycetes</taxon>
        <taxon>Pseudonocardiales</taxon>
        <taxon>Pseudonocardiaceae</taxon>
        <taxon>Amycolatopsis</taxon>
    </lineage>
</organism>
<keyword evidence="3" id="KW-0274">FAD</keyword>
<gene>
    <name evidence="5" type="ORF">QRX50_18205</name>
</gene>
<dbReference type="GO" id="GO:0016709">
    <property type="term" value="F:oxidoreductase activity, acting on paired donors, with incorporation or reduction of molecular oxygen, NAD(P)H as one donor, and incorporation of one atom of oxygen"/>
    <property type="evidence" value="ECO:0007669"/>
    <property type="project" value="UniProtKB-ARBA"/>
</dbReference>
<dbReference type="Gene3D" id="3.50.50.60">
    <property type="entry name" value="FAD/NAD(P)-binding domain"/>
    <property type="match status" value="1"/>
</dbReference>
<accession>A0A9Y2INV2</accession>
<reference evidence="5 6" key="1">
    <citation type="submission" date="2023-06" db="EMBL/GenBank/DDBJ databases">
        <authorList>
            <person name="Oyuntsetseg B."/>
            <person name="Kim S.B."/>
        </authorList>
    </citation>
    <scope>NUCLEOTIDE SEQUENCE [LARGE SCALE GENOMIC DNA]</scope>
    <source>
        <strain evidence="5 6">2-15</strain>
    </source>
</reference>
<feature type="domain" description="FAD-binding" evidence="4">
    <location>
        <begin position="3"/>
        <end position="345"/>
    </location>
</feature>
<dbReference type="SUPFAM" id="SSF51905">
    <property type="entry name" value="FAD/NAD(P)-binding domain"/>
    <property type="match status" value="1"/>
</dbReference>
<dbReference type="GO" id="GO:0071949">
    <property type="term" value="F:FAD binding"/>
    <property type="evidence" value="ECO:0007669"/>
    <property type="project" value="InterPro"/>
</dbReference>
<dbReference type="EMBL" id="CP127294">
    <property type="protein sequence ID" value="WIX82560.1"/>
    <property type="molecule type" value="Genomic_DNA"/>
</dbReference>
<proteinExistence type="predicted"/>
<dbReference type="InterPro" id="IPR050641">
    <property type="entry name" value="RIFMO-like"/>
</dbReference>